<protein>
    <submittedName>
        <fullName evidence="1">Uncharacterized protein</fullName>
    </submittedName>
</protein>
<name>A0A0A9B4F4_ARUDO</name>
<dbReference type="EMBL" id="GBRH01241855">
    <property type="protein sequence ID" value="JAD56040.1"/>
    <property type="molecule type" value="Transcribed_RNA"/>
</dbReference>
<organism evidence="1">
    <name type="scientific">Arundo donax</name>
    <name type="common">Giant reed</name>
    <name type="synonym">Donax arundinaceus</name>
    <dbReference type="NCBI Taxonomy" id="35708"/>
    <lineage>
        <taxon>Eukaryota</taxon>
        <taxon>Viridiplantae</taxon>
        <taxon>Streptophyta</taxon>
        <taxon>Embryophyta</taxon>
        <taxon>Tracheophyta</taxon>
        <taxon>Spermatophyta</taxon>
        <taxon>Magnoliopsida</taxon>
        <taxon>Liliopsida</taxon>
        <taxon>Poales</taxon>
        <taxon>Poaceae</taxon>
        <taxon>PACMAD clade</taxon>
        <taxon>Arundinoideae</taxon>
        <taxon>Arundineae</taxon>
        <taxon>Arundo</taxon>
    </lineage>
</organism>
<evidence type="ECO:0000313" key="1">
    <source>
        <dbReference type="EMBL" id="JAD56040.1"/>
    </source>
</evidence>
<reference evidence="1" key="2">
    <citation type="journal article" date="2015" name="Data Brief">
        <title>Shoot transcriptome of the giant reed, Arundo donax.</title>
        <authorList>
            <person name="Barrero R.A."/>
            <person name="Guerrero F.D."/>
            <person name="Moolhuijzen P."/>
            <person name="Goolsby J.A."/>
            <person name="Tidwell J."/>
            <person name="Bellgard S.E."/>
            <person name="Bellgard M.I."/>
        </authorList>
    </citation>
    <scope>NUCLEOTIDE SEQUENCE</scope>
    <source>
        <tissue evidence="1">Shoot tissue taken approximately 20 cm above the soil surface</tissue>
    </source>
</reference>
<accession>A0A0A9B4F4</accession>
<proteinExistence type="predicted"/>
<reference evidence="1" key="1">
    <citation type="submission" date="2014-09" db="EMBL/GenBank/DDBJ databases">
        <authorList>
            <person name="Magalhaes I.L.F."/>
            <person name="Oliveira U."/>
            <person name="Santos F.R."/>
            <person name="Vidigal T.H.D.A."/>
            <person name="Brescovit A.D."/>
            <person name="Santos A.J."/>
        </authorList>
    </citation>
    <scope>NUCLEOTIDE SEQUENCE</scope>
    <source>
        <tissue evidence="1">Shoot tissue taken approximately 20 cm above the soil surface</tissue>
    </source>
</reference>
<dbReference type="AlphaFoldDB" id="A0A0A9B4F4"/>
<sequence length="29" mass="3216">MIHVDTTSCQNCPRLGPLDQGGHVTWFDS</sequence>